<sequence length="383" mass="42272">MSSYEVRPSTGPKIDVLSPSPQPPPPDTRGTTAPEIGKASAPDGAFSRETTEKLAKQFVEHFNSEANRDDIYPPAIAAVRKEYEGVRAERAARGEATERLSFEPVSLTPEDWTDLEDRIEAALEGPSPGAPEAKAREAVLAFLKDTTADRVGGDQATYLCRWLMSRTEMSPSERYELASRVLDDIKETKDKTASIAFMERVETETTAVFIERAAAYGKKFLDDYGNSFKPRFLPSDIGTLHAAYDHWRCPLPGFPATLAFGMELLTRAANVINRHRPLTEFPGEELTQTFEDMLCAHAATAVEQSPFLYGLRQIAQRNDLTPGEKVTLAVRMDADVAQTSSRSFQSDQANSPQFDPVLVDLQRAAIRARVEGGARDLIAARMT</sequence>
<organism evidence="2 3">
    <name type="scientific">Methylocystis echinoides</name>
    <dbReference type="NCBI Taxonomy" id="29468"/>
    <lineage>
        <taxon>Bacteria</taxon>
        <taxon>Pseudomonadati</taxon>
        <taxon>Pseudomonadota</taxon>
        <taxon>Alphaproteobacteria</taxon>
        <taxon>Hyphomicrobiales</taxon>
        <taxon>Methylocystaceae</taxon>
        <taxon>Methylocystis</taxon>
    </lineage>
</organism>
<feature type="region of interest" description="Disordered" evidence="1">
    <location>
        <begin position="1"/>
        <end position="47"/>
    </location>
</feature>
<dbReference type="Proteomes" id="UP001144323">
    <property type="component" value="Unassembled WGS sequence"/>
</dbReference>
<reference evidence="2" key="1">
    <citation type="journal article" date="2023" name="Int. J. Syst. Evol. Microbiol.">
        <title>Methylocystis iwaonis sp. nov., a type II methane-oxidizing bacterium from surface soil of a rice paddy field in Japan, and emended description of the genus Methylocystis (ex Whittenbury et al. 1970) Bowman et al. 1993.</title>
        <authorList>
            <person name="Kaise H."/>
            <person name="Sawadogo J.B."/>
            <person name="Alam M.S."/>
            <person name="Ueno C."/>
            <person name="Dianou D."/>
            <person name="Shinjo R."/>
            <person name="Asakawa S."/>
        </authorList>
    </citation>
    <scope>NUCLEOTIDE SEQUENCE</scope>
    <source>
        <strain evidence="2">LMG27198</strain>
    </source>
</reference>
<proteinExistence type="predicted"/>
<dbReference type="AlphaFoldDB" id="A0A9W6GUP6"/>
<evidence type="ECO:0000256" key="1">
    <source>
        <dbReference type="SAM" id="MobiDB-lite"/>
    </source>
</evidence>
<protein>
    <submittedName>
        <fullName evidence="2">Uncharacterized protein</fullName>
    </submittedName>
</protein>
<evidence type="ECO:0000313" key="2">
    <source>
        <dbReference type="EMBL" id="GLI93241.1"/>
    </source>
</evidence>
<keyword evidence="3" id="KW-1185">Reference proteome</keyword>
<evidence type="ECO:0000313" key="3">
    <source>
        <dbReference type="Proteomes" id="UP001144323"/>
    </source>
</evidence>
<accession>A0A9W6GUP6</accession>
<dbReference type="EMBL" id="BSEC01000001">
    <property type="protein sequence ID" value="GLI93241.1"/>
    <property type="molecule type" value="Genomic_DNA"/>
</dbReference>
<comment type="caution">
    <text evidence="2">The sequence shown here is derived from an EMBL/GenBank/DDBJ whole genome shotgun (WGS) entry which is preliminary data.</text>
</comment>
<name>A0A9W6GUP6_9HYPH</name>
<gene>
    <name evidence="2" type="ORF">LMG27198_22330</name>
</gene>